<gene>
    <name evidence="3" type="ORF">CSW08_13535</name>
</gene>
<feature type="domain" description="SIS" evidence="2">
    <location>
        <begin position="202"/>
        <end position="356"/>
    </location>
</feature>
<dbReference type="GO" id="GO:0005886">
    <property type="term" value="C:plasma membrane"/>
    <property type="evidence" value="ECO:0007669"/>
    <property type="project" value="TreeGrafter"/>
</dbReference>
<dbReference type="RefSeq" id="WP_106660404.1">
    <property type="nucleotide sequence ID" value="NZ_PJEO01000050.1"/>
</dbReference>
<sequence length="374" mass="41822">MKSSNTELEITAQPRLWLETYSIIESQRAELTKFMNSCLPSKDLSIIMTGAGSSAYIGEVLYKYFQRNLQRETKAIPTTDLISHPADYFKENTLTLMISFARSGDSPESLEAMNLAEKICKNIFHLIITCNPNGKLTLNAKSNNSYILFMPRDANDKGLAMTGSFTTMLLAGLLVSDLNNLEKNKIYIDQLANYGNIILTKFKQKIKKIAGLSFNRIVFLGSGALKGIARESQLKVTELTNGQVIGQYDSFLGLRHGPKAVIDHNTLVVYLFSNDDFVNKYEYDLVRSINTQKEKMAEIGIVEVLKHQQEITLNLSIEVSKTNLIPEEYFAVCAVLPSQLLGLYKSINLGLSPDSPSVNKSINRVVQGVKIYHK</sequence>
<evidence type="ECO:0000256" key="1">
    <source>
        <dbReference type="ARBA" id="ARBA00022737"/>
    </source>
</evidence>
<reference evidence="3 4" key="1">
    <citation type="submission" date="2017-12" db="EMBL/GenBank/DDBJ databases">
        <title>Confluentibacter flavum sp. nov., isolated from the saline lake.</title>
        <authorList>
            <person name="Yu L."/>
        </authorList>
    </citation>
    <scope>NUCLEOTIDE SEQUENCE [LARGE SCALE GENOMIC DNA]</scope>
    <source>
        <strain evidence="3 4">3B</strain>
    </source>
</reference>
<dbReference type="SUPFAM" id="SSF53697">
    <property type="entry name" value="SIS domain"/>
    <property type="match status" value="1"/>
</dbReference>
<dbReference type="AlphaFoldDB" id="A0A2N3HHY8"/>
<evidence type="ECO:0000313" key="4">
    <source>
        <dbReference type="Proteomes" id="UP000233435"/>
    </source>
</evidence>
<dbReference type="InterPro" id="IPR046348">
    <property type="entry name" value="SIS_dom_sf"/>
</dbReference>
<protein>
    <submittedName>
        <fullName evidence="3">Sugar isomerase</fullName>
    </submittedName>
</protein>
<dbReference type="OrthoDB" id="9779207at2"/>
<dbReference type="PROSITE" id="PS51464">
    <property type="entry name" value="SIS"/>
    <property type="match status" value="2"/>
</dbReference>
<dbReference type="GO" id="GO:0016853">
    <property type="term" value="F:isomerase activity"/>
    <property type="evidence" value="ECO:0007669"/>
    <property type="project" value="UniProtKB-KW"/>
</dbReference>
<feature type="domain" description="SIS" evidence="2">
    <location>
        <begin position="35"/>
        <end position="185"/>
    </location>
</feature>
<dbReference type="Proteomes" id="UP000233435">
    <property type="component" value="Unassembled WGS sequence"/>
</dbReference>
<dbReference type="PANTHER" id="PTHR32502:SF3">
    <property type="entry name" value="D-GALACTOSAMINE-6-PHOSPHATE DEAMINASE AGAS-RELATED"/>
    <property type="match status" value="1"/>
</dbReference>
<dbReference type="InterPro" id="IPR035466">
    <property type="entry name" value="GlmS/AgaS_SIS"/>
</dbReference>
<proteinExistence type="predicted"/>
<dbReference type="GO" id="GO:0009401">
    <property type="term" value="P:phosphoenolpyruvate-dependent sugar phosphotransferase system"/>
    <property type="evidence" value="ECO:0007669"/>
    <property type="project" value="TreeGrafter"/>
</dbReference>
<evidence type="ECO:0000313" key="3">
    <source>
        <dbReference type="EMBL" id="PKQ44428.1"/>
    </source>
</evidence>
<dbReference type="InterPro" id="IPR001347">
    <property type="entry name" value="SIS_dom"/>
</dbReference>
<accession>A0A2N3HHY8</accession>
<dbReference type="PANTHER" id="PTHR32502">
    <property type="entry name" value="N-ACETYLGALACTOSAMINE PERMEASE II COMPONENT-RELATED"/>
    <property type="match status" value="1"/>
</dbReference>
<dbReference type="EMBL" id="PJEO01000050">
    <property type="protein sequence ID" value="PKQ44428.1"/>
    <property type="molecule type" value="Genomic_DNA"/>
</dbReference>
<dbReference type="GO" id="GO:1901135">
    <property type="term" value="P:carbohydrate derivative metabolic process"/>
    <property type="evidence" value="ECO:0007669"/>
    <property type="project" value="InterPro"/>
</dbReference>
<dbReference type="CDD" id="cd05008">
    <property type="entry name" value="SIS_GlmS_GlmD_1"/>
    <property type="match status" value="1"/>
</dbReference>
<comment type="caution">
    <text evidence="3">The sequence shown here is derived from an EMBL/GenBank/DDBJ whole genome shotgun (WGS) entry which is preliminary data.</text>
</comment>
<keyword evidence="3" id="KW-0413">Isomerase</keyword>
<dbReference type="GO" id="GO:0097367">
    <property type="term" value="F:carbohydrate derivative binding"/>
    <property type="evidence" value="ECO:0007669"/>
    <property type="project" value="InterPro"/>
</dbReference>
<evidence type="ECO:0000259" key="2">
    <source>
        <dbReference type="PROSITE" id="PS51464"/>
    </source>
</evidence>
<keyword evidence="1" id="KW-0677">Repeat</keyword>
<keyword evidence="4" id="KW-1185">Reference proteome</keyword>
<dbReference type="Gene3D" id="3.40.50.10490">
    <property type="entry name" value="Glucose-6-phosphate isomerase like protein, domain 1"/>
    <property type="match status" value="2"/>
</dbReference>
<name>A0A2N3HHY8_9FLAO</name>
<organism evidence="3 4">
    <name type="scientific">Confluentibacter flavum</name>
    <dbReference type="NCBI Taxonomy" id="1909700"/>
    <lineage>
        <taxon>Bacteria</taxon>
        <taxon>Pseudomonadati</taxon>
        <taxon>Bacteroidota</taxon>
        <taxon>Flavobacteriia</taxon>
        <taxon>Flavobacteriales</taxon>
        <taxon>Flavobacteriaceae</taxon>
        <taxon>Confluentibacter</taxon>
    </lineage>
</organism>
<dbReference type="InterPro" id="IPR050303">
    <property type="entry name" value="GatZ_KbaZ_carbometab"/>
</dbReference>
<dbReference type="Pfam" id="PF01380">
    <property type="entry name" value="SIS"/>
    <property type="match status" value="1"/>
</dbReference>